<proteinExistence type="predicted"/>
<comment type="caution">
    <text evidence="2">The sequence shown here is derived from an EMBL/GenBank/DDBJ whole genome shotgun (WGS) entry which is preliminary data.</text>
</comment>
<accession>A0ABP9MIM2</accession>
<keyword evidence="1" id="KW-0472">Membrane</keyword>
<evidence type="ECO:0000313" key="3">
    <source>
        <dbReference type="Proteomes" id="UP001500631"/>
    </source>
</evidence>
<keyword evidence="1" id="KW-1133">Transmembrane helix</keyword>
<gene>
    <name evidence="2" type="ORF">GCM10023338_03360</name>
</gene>
<evidence type="ECO:0000256" key="1">
    <source>
        <dbReference type="SAM" id="Phobius"/>
    </source>
</evidence>
<feature type="transmembrane region" description="Helical" evidence="1">
    <location>
        <begin position="6"/>
        <end position="25"/>
    </location>
</feature>
<feature type="transmembrane region" description="Helical" evidence="1">
    <location>
        <begin position="67"/>
        <end position="85"/>
    </location>
</feature>
<dbReference type="RefSeq" id="WP_077926226.1">
    <property type="nucleotide sequence ID" value="NZ_BAABKE010000001.1"/>
</dbReference>
<dbReference type="Proteomes" id="UP001500631">
    <property type="component" value="Unassembled WGS sequence"/>
</dbReference>
<feature type="transmembrane region" description="Helical" evidence="1">
    <location>
        <begin position="90"/>
        <end position="108"/>
    </location>
</feature>
<keyword evidence="3" id="KW-1185">Reference proteome</keyword>
<sequence>MLSTPLLLIGIILMGMITLILRAFPTIVPQRLLRQRWLLALNFALPMAVMTILIMASLNLFTEQFTMTRFSAEIIALVFVLLSYIRWRNVFISLAVGIGSLNGLLILLQ</sequence>
<feature type="transmembrane region" description="Helical" evidence="1">
    <location>
        <begin position="37"/>
        <end position="61"/>
    </location>
</feature>
<protein>
    <recommendedName>
        <fullName evidence="4">Branched-chain amino acid ABC transporter</fullName>
    </recommendedName>
</protein>
<dbReference type="EMBL" id="BAABKE010000001">
    <property type="protein sequence ID" value="GAA5094727.1"/>
    <property type="molecule type" value="Genomic_DNA"/>
</dbReference>
<keyword evidence="1" id="KW-0812">Transmembrane</keyword>
<dbReference type="Pfam" id="PF05437">
    <property type="entry name" value="AzlD"/>
    <property type="match status" value="1"/>
</dbReference>
<dbReference type="InterPro" id="IPR008407">
    <property type="entry name" value="Brnchd-chn_aa_trnsp_AzlD"/>
</dbReference>
<organism evidence="2 3">
    <name type="scientific">Wohlfahrtiimonas larvae</name>
    <dbReference type="NCBI Taxonomy" id="1157986"/>
    <lineage>
        <taxon>Bacteria</taxon>
        <taxon>Pseudomonadati</taxon>
        <taxon>Pseudomonadota</taxon>
        <taxon>Gammaproteobacteria</taxon>
        <taxon>Cardiobacteriales</taxon>
        <taxon>Ignatzschineriaceae</taxon>
        <taxon>Wohlfahrtiimonas</taxon>
    </lineage>
</organism>
<name>A0ABP9MIM2_9GAMM</name>
<reference evidence="3" key="1">
    <citation type="journal article" date="2019" name="Int. J. Syst. Evol. Microbiol.">
        <title>The Global Catalogue of Microorganisms (GCM) 10K type strain sequencing project: providing services to taxonomists for standard genome sequencing and annotation.</title>
        <authorList>
            <consortium name="The Broad Institute Genomics Platform"/>
            <consortium name="The Broad Institute Genome Sequencing Center for Infectious Disease"/>
            <person name="Wu L."/>
            <person name="Ma J."/>
        </authorList>
    </citation>
    <scope>NUCLEOTIDE SEQUENCE [LARGE SCALE GENOMIC DNA]</scope>
    <source>
        <strain evidence="3">JCM 18424</strain>
    </source>
</reference>
<evidence type="ECO:0000313" key="2">
    <source>
        <dbReference type="EMBL" id="GAA5094727.1"/>
    </source>
</evidence>
<evidence type="ECO:0008006" key="4">
    <source>
        <dbReference type="Google" id="ProtNLM"/>
    </source>
</evidence>